<dbReference type="Pfam" id="PF00005">
    <property type="entry name" value="ABC_tran"/>
    <property type="match status" value="1"/>
</dbReference>
<dbReference type="Proteomes" id="UP000027936">
    <property type="component" value="Unassembled WGS sequence"/>
</dbReference>
<dbReference type="PROSITE" id="PS00211">
    <property type="entry name" value="ABC_TRANSPORTER_1"/>
    <property type="match status" value="1"/>
</dbReference>
<protein>
    <submittedName>
        <fullName evidence="5">ABC-type multidrug transport system, ATPase component</fullName>
    </submittedName>
</protein>
<evidence type="ECO:0000256" key="2">
    <source>
        <dbReference type="ARBA" id="ARBA00022741"/>
    </source>
</evidence>
<keyword evidence="3" id="KW-0067">ATP-binding</keyword>
<dbReference type="PROSITE" id="PS50893">
    <property type="entry name" value="ABC_TRANSPORTER_2"/>
    <property type="match status" value="1"/>
</dbReference>
<evidence type="ECO:0000256" key="1">
    <source>
        <dbReference type="ARBA" id="ARBA00022448"/>
    </source>
</evidence>
<organism evidence="5 6">
    <name type="scientific">Schinkia azotoformans MEV2011</name>
    <dbReference type="NCBI Taxonomy" id="1348973"/>
    <lineage>
        <taxon>Bacteria</taxon>
        <taxon>Bacillati</taxon>
        <taxon>Bacillota</taxon>
        <taxon>Bacilli</taxon>
        <taxon>Bacillales</taxon>
        <taxon>Bacillaceae</taxon>
        <taxon>Calidifontibacillus/Schinkia group</taxon>
        <taxon>Schinkia</taxon>
    </lineage>
</organism>
<dbReference type="GO" id="GO:0005524">
    <property type="term" value="F:ATP binding"/>
    <property type="evidence" value="ECO:0007669"/>
    <property type="project" value="UniProtKB-KW"/>
</dbReference>
<gene>
    <name evidence="5" type="ORF">M670_01398</name>
</gene>
<evidence type="ECO:0000313" key="6">
    <source>
        <dbReference type="Proteomes" id="UP000027936"/>
    </source>
</evidence>
<dbReference type="EMBL" id="JJRY01000003">
    <property type="protein sequence ID" value="KEF39621.1"/>
    <property type="molecule type" value="Genomic_DNA"/>
</dbReference>
<comment type="caution">
    <text evidence="5">The sequence shown here is derived from an EMBL/GenBank/DDBJ whole genome shotgun (WGS) entry which is preliminary data.</text>
</comment>
<reference evidence="5 6" key="1">
    <citation type="submission" date="2014-04" db="EMBL/GenBank/DDBJ databases">
        <title>Draft genome sequence of Bacillus azotoformans MEV2011, a (co-) denitrifying strain unable to grow in the presence of oxygen.</title>
        <authorList>
            <person name="Nielsen M."/>
            <person name="Schreiber L."/>
            <person name="Finster K."/>
            <person name="Schramm A."/>
        </authorList>
    </citation>
    <scope>NUCLEOTIDE SEQUENCE [LARGE SCALE GENOMIC DNA]</scope>
    <source>
        <strain evidence="5 6">MEV2011</strain>
    </source>
</reference>
<dbReference type="AlphaFoldDB" id="A0A072NQB2"/>
<evidence type="ECO:0000256" key="3">
    <source>
        <dbReference type="ARBA" id="ARBA00022840"/>
    </source>
</evidence>
<dbReference type="InterPro" id="IPR017871">
    <property type="entry name" value="ABC_transporter-like_CS"/>
</dbReference>
<dbReference type="CDD" id="cd03230">
    <property type="entry name" value="ABC_DR_subfamily_A"/>
    <property type="match status" value="1"/>
</dbReference>
<name>A0A072NQB2_SCHAZ</name>
<keyword evidence="1" id="KW-0813">Transport</keyword>
<dbReference type="OrthoDB" id="9804819at2"/>
<dbReference type="InterPro" id="IPR003593">
    <property type="entry name" value="AAA+_ATPase"/>
</dbReference>
<keyword evidence="2" id="KW-0547">Nucleotide-binding</keyword>
<dbReference type="GO" id="GO:0016887">
    <property type="term" value="F:ATP hydrolysis activity"/>
    <property type="evidence" value="ECO:0007669"/>
    <property type="project" value="InterPro"/>
</dbReference>
<sequence length="212" mass="23965">MTLINIENISKSFKGNPLFENASASFNKGKIYGIIGQNGSGKSVLFKMICGFMRPDSGEILIDSAYLEKKTGVPRNFGIIIDRPGYISGKTGFENLKRLADIQQLITNQEIKDAMKRVGLNPEAKQKVKNYSLGMKQKLALVQAFMENQEVLILDEPFNALDSSSVKIVRQLLLDFKREGKTIILTSYNHEDIDLLCDYVYQIRNYTLEKVK</sequence>
<dbReference type="PANTHER" id="PTHR42939">
    <property type="entry name" value="ABC TRANSPORTER ATP-BINDING PROTEIN ALBC-RELATED"/>
    <property type="match status" value="1"/>
</dbReference>
<evidence type="ECO:0000313" key="5">
    <source>
        <dbReference type="EMBL" id="KEF39621.1"/>
    </source>
</evidence>
<dbReference type="SMART" id="SM00382">
    <property type="entry name" value="AAA"/>
    <property type="match status" value="1"/>
</dbReference>
<dbReference type="SUPFAM" id="SSF52540">
    <property type="entry name" value="P-loop containing nucleoside triphosphate hydrolases"/>
    <property type="match status" value="1"/>
</dbReference>
<dbReference type="PATRIC" id="fig|1348973.3.peg.1366"/>
<dbReference type="InterPro" id="IPR003439">
    <property type="entry name" value="ABC_transporter-like_ATP-bd"/>
</dbReference>
<dbReference type="InterPro" id="IPR051782">
    <property type="entry name" value="ABC_Transporter_VariousFunc"/>
</dbReference>
<feature type="domain" description="ABC transporter" evidence="4">
    <location>
        <begin position="4"/>
        <end position="211"/>
    </location>
</feature>
<proteinExistence type="predicted"/>
<dbReference type="InterPro" id="IPR027417">
    <property type="entry name" value="P-loop_NTPase"/>
</dbReference>
<dbReference type="PANTHER" id="PTHR42939:SF1">
    <property type="entry name" value="ABC TRANSPORTER ATP-BINDING PROTEIN ALBC-RELATED"/>
    <property type="match status" value="1"/>
</dbReference>
<dbReference type="RefSeq" id="WP_035194338.1">
    <property type="nucleotide sequence ID" value="NZ_JJRY01000003.1"/>
</dbReference>
<accession>A0A072NQB2</accession>
<evidence type="ECO:0000259" key="4">
    <source>
        <dbReference type="PROSITE" id="PS50893"/>
    </source>
</evidence>
<dbReference type="Gene3D" id="3.40.50.300">
    <property type="entry name" value="P-loop containing nucleotide triphosphate hydrolases"/>
    <property type="match status" value="1"/>
</dbReference>